<keyword evidence="2" id="KW-0812">Transmembrane</keyword>
<accession>A0A9D4I8H5</accession>
<keyword evidence="2" id="KW-1133">Transmembrane helix</keyword>
<dbReference type="AlphaFoldDB" id="A0A9D4I8H5"/>
<evidence type="ECO:0000256" key="1">
    <source>
        <dbReference type="SAM" id="MobiDB-lite"/>
    </source>
</evidence>
<feature type="chain" id="PRO_5038637377" evidence="3">
    <location>
        <begin position="25"/>
        <end position="231"/>
    </location>
</feature>
<feature type="transmembrane region" description="Helical" evidence="2">
    <location>
        <begin position="133"/>
        <end position="151"/>
    </location>
</feature>
<feature type="compositionally biased region" description="Basic and acidic residues" evidence="1">
    <location>
        <begin position="48"/>
        <end position="70"/>
    </location>
</feature>
<name>A0A9D4I8H5_DREPO</name>
<feature type="compositionally biased region" description="Polar residues" evidence="1">
    <location>
        <begin position="33"/>
        <end position="43"/>
    </location>
</feature>
<keyword evidence="3" id="KW-0732">Signal</keyword>
<evidence type="ECO:0000256" key="3">
    <source>
        <dbReference type="SAM" id="SignalP"/>
    </source>
</evidence>
<reference evidence="4" key="2">
    <citation type="submission" date="2020-11" db="EMBL/GenBank/DDBJ databases">
        <authorList>
            <person name="McCartney M.A."/>
            <person name="Auch B."/>
            <person name="Kono T."/>
            <person name="Mallez S."/>
            <person name="Becker A."/>
            <person name="Gohl D.M."/>
            <person name="Silverstein K.A.T."/>
            <person name="Koren S."/>
            <person name="Bechman K.B."/>
            <person name="Herman A."/>
            <person name="Abrahante J.E."/>
            <person name="Garbe J."/>
        </authorList>
    </citation>
    <scope>NUCLEOTIDE SEQUENCE</scope>
    <source>
        <strain evidence="4">Duluth1</strain>
        <tissue evidence="4">Whole animal</tissue>
    </source>
</reference>
<dbReference type="OrthoDB" id="6152570at2759"/>
<dbReference type="Proteomes" id="UP000828390">
    <property type="component" value="Unassembled WGS sequence"/>
</dbReference>
<dbReference type="EMBL" id="JAIWYP010000010">
    <property type="protein sequence ID" value="KAH3752199.1"/>
    <property type="molecule type" value="Genomic_DNA"/>
</dbReference>
<feature type="region of interest" description="Disordered" evidence="1">
    <location>
        <begin position="33"/>
        <end position="85"/>
    </location>
</feature>
<organism evidence="4 5">
    <name type="scientific">Dreissena polymorpha</name>
    <name type="common">Zebra mussel</name>
    <name type="synonym">Mytilus polymorpha</name>
    <dbReference type="NCBI Taxonomy" id="45954"/>
    <lineage>
        <taxon>Eukaryota</taxon>
        <taxon>Metazoa</taxon>
        <taxon>Spiralia</taxon>
        <taxon>Lophotrochozoa</taxon>
        <taxon>Mollusca</taxon>
        <taxon>Bivalvia</taxon>
        <taxon>Autobranchia</taxon>
        <taxon>Heteroconchia</taxon>
        <taxon>Euheterodonta</taxon>
        <taxon>Imparidentia</taxon>
        <taxon>Neoheterodontei</taxon>
        <taxon>Myida</taxon>
        <taxon>Dreissenoidea</taxon>
        <taxon>Dreissenidae</taxon>
        <taxon>Dreissena</taxon>
    </lineage>
</organism>
<feature type="signal peptide" evidence="3">
    <location>
        <begin position="1"/>
        <end position="24"/>
    </location>
</feature>
<gene>
    <name evidence="4" type="ORF">DPMN_186812</name>
</gene>
<proteinExistence type="predicted"/>
<protein>
    <submittedName>
        <fullName evidence="4">Uncharacterized protein</fullName>
    </submittedName>
</protein>
<comment type="caution">
    <text evidence="4">The sequence shown here is derived from an EMBL/GenBank/DDBJ whole genome shotgun (WGS) entry which is preliminary data.</text>
</comment>
<sequence>MKSDRTCLIVVIVFAGWLVNVSSAASLINNRQGERGLNSSDVNQADHVISRNDGGHDGTRKLTNNQRKDGSTIQQPEVDNESSARERRWADYDPNYDWENGGKDYVVPGMARKRKETKFEKFAKEWQKNSIKYIFLFSFLCMIVCCCLACCKRLCVRTYEVVCFHCRDWRDLCLNRDPTYIRARQFADDYGIKLDYDQYKKIKKSYEEGLKKQGYGSKIDLSGRGMKGAGR</sequence>
<reference evidence="4" key="1">
    <citation type="journal article" date="2019" name="bioRxiv">
        <title>The Genome of the Zebra Mussel, Dreissena polymorpha: A Resource for Invasive Species Research.</title>
        <authorList>
            <person name="McCartney M.A."/>
            <person name="Auch B."/>
            <person name="Kono T."/>
            <person name="Mallez S."/>
            <person name="Zhang Y."/>
            <person name="Obille A."/>
            <person name="Becker A."/>
            <person name="Abrahante J.E."/>
            <person name="Garbe J."/>
            <person name="Badalamenti J.P."/>
            <person name="Herman A."/>
            <person name="Mangelson H."/>
            <person name="Liachko I."/>
            <person name="Sullivan S."/>
            <person name="Sone E.D."/>
            <person name="Koren S."/>
            <person name="Silverstein K.A.T."/>
            <person name="Beckman K.B."/>
            <person name="Gohl D.M."/>
        </authorList>
    </citation>
    <scope>NUCLEOTIDE SEQUENCE</scope>
    <source>
        <strain evidence="4">Duluth1</strain>
        <tissue evidence="4">Whole animal</tissue>
    </source>
</reference>
<keyword evidence="5" id="KW-1185">Reference proteome</keyword>
<evidence type="ECO:0000313" key="5">
    <source>
        <dbReference type="Proteomes" id="UP000828390"/>
    </source>
</evidence>
<keyword evidence="2" id="KW-0472">Membrane</keyword>
<evidence type="ECO:0000256" key="2">
    <source>
        <dbReference type="SAM" id="Phobius"/>
    </source>
</evidence>
<evidence type="ECO:0000313" key="4">
    <source>
        <dbReference type="EMBL" id="KAH3752199.1"/>
    </source>
</evidence>